<name>A0A1D7U7N2_9HYPH</name>
<dbReference type="RefSeq" id="WP_069692566.1">
    <property type="nucleotide sequence ID" value="NZ_CP017147.1"/>
</dbReference>
<dbReference type="OrthoDB" id="9815653at2"/>
<dbReference type="Proteomes" id="UP000094969">
    <property type="component" value="Chromosome"/>
</dbReference>
<dbReference type="SUPFAM" id="SSF46785">
    <property type="entry name" value="Winged helix' DNA-binding domain"/>
    <property type="match status" value="1"/>
</dbReference>
<dbReference type="InterPro" id="IPR036388">
    <property type="entry name" value="WH-like_DNA-bd_sf"/>
</dbReference>
<accession>A0A1D7U7N2</accession>
<reference evidence="2 3" key="1">
    <citation type="journal article" date="2015" name="Antonie Van Leeuwenhoek">
        <title>Bosea vaviloviae sp. nov., a new species of slow-growing rhizobia isolated from nodules of the relict species Vavilovia formosa (Stev.) Fed.</title>
        <authorList>
            <person name="Safronova V.I."/>
            <person name="Kuznetsova I.G."/>
            <person name="Sazanova A.L."/>
            <person name="Kimeklis A.K."/>
            <person name="Belimov A.A."/>
            <person name="Andronov E.E."/>
            <person name="Pinaev A.G."/>
            <person name="Chizhevskaya E.P."/>
            <person name="Pukhaev A.R."/>
            <person name="Popov K.P."/>
            <person name="Willems A."/>
            <person name="Tikhonovich I.A."/>
        </authorList>
    </citation>
    <scope>NUCLEOTIDE SEQUENCE [LARGE SCALE GENOMIC DNA]</scope>
    <source>
        <strain evidence="2 3">Vaf18</strain>
    </source>
</reference>
<dbReference type="PANTHER" id="PTHR38600:SF1">
    <property type="entry name" value="TRANSCRIPTIONAL REGULATORY PROTEIN"/>
    <property type="match status" value="1"/>
</dbReference>
<dbReference type="Gene3D" id="1.10.10.10">
    <property type="entry name" value="Winged helix-like DNA-binding domain superfamily/Winged helix DNA-binding domain"/>
    <property type="match status" value="1"/>
</dbReference>
<feature type="domain" description="HTH arsR-type" evidence="1">
    <location>
        <begin position="6"/>
        <end position="101"/>
    </location>
</feature>
<dbReference type="KEGG" id="bvv:BHK69_25580"/>
<dbReference type="InterPro" id="IPR036390">
    <property type="entry name" value="WH_DNA-bd_sf"/>
</dbReference>
<dbReference type="InterPro" id="IPR011991">
    <property type="entry name" value="ArsR-like_HTH"/>
</dbReference>
<dbReference type="InterPro" id="IPR001845">
    <property type="entry name" value="HTH_ArsR_DNA-bd_dom"/>
</dbReference>
<evidence type="ECO:0000259" key="1">
    <source>
        <dbReference type="PROSITE" id="PS50987"/>
    </source>
</evidence>
<dbReference type="AlphaFoldDB" id="A0A1D7U7N2"/>
<dbReference type="PRINTS" id="PR00778">
    <property type="entry name" value="HTHARSR"/>
</dbReference>
<dbReference type="STRING" id="1526658.BHK69_25580"/>
<gene>
    <name evidence="2" type="ORF">BHK69_25580</name>
</gene>
<dbReference type="EMBL" id="CP017147">
    <property type="protein sequence ID" value="AOO83366.1"/>
    <property type="molecule type" value="Genomic_DNA"/>
</dbReference>
<dbReference type="Pfam" id="PF12840">
    <property type="entry name" value="HTH_20"/>
    <property type="match status" value="1"/>
</dbReference>
<dbReference type="CDD" id="cd00090">
    <property type="entry name" value="HTH_ARSR"/>
    <property type="match status" value="1"/>
</dbReference>
<sequence length="116" mass="12702">MSIADQAAGHAGRNALVFAALGDPTRLGIIMRLGARGPLSTMSLTSATQLSRQAIAKHLRALEDADLVHGKRGGRDKVWELRTERLEDVGAYLAQISAQWDRALGRLRDFVELERP</sequence>
<protein>
    <recommendedName>
        <fullName evidence="1">HTH arsR-type domain-containing protein</fullName>
    </recommendedName>
</protein>
<dbReference type="PROSITE" id="PS50987">
    <property type="entry name" value="HTH_ARSR_2"/>
    <property type="match status" value="1"/>
</dbReference>
<dbReference type="SMART" id="SM00418">
    <property type="entry name" value="HTH_ARSR"/>
    <property type="match status" value="1"/>
</dbReference>
<dbReference type="PANTHER" id="PTHR38600">
    <property type="entry name" value="TRANSCRIPTIONAL REGULATORY PROTEIN"/>
    <property type="match status" value="1"/>
</dbReference>
<evidence type="ECO:0000313" key="2">
    <source>
        <dbReference type="EMBL" id="AOO83366.1"/>
    </source>
</evidence>
<dbReference type="GO" id="GO:0003700">
    <property type="term" value="F:DNA-binding transcription factor activity"/>
    <property type="evidence" value="ECO:0007669"/>
    <property type="project" value="InterPro"/>
</dbReference>
<evidence type="ECO:0000313" key="3">
    <source>
        <dbReference type="Proteomes" id="UP000094969"/>
    </source>
</evidence>
<keyword evidence="3" id="KW-1185">Reference proteome</keyword>
<proteinExistence type="predicted"/>
<dbReference type="NCBIfam" id="NF033788">
    <property type="entry name" value="HTH_metalloreg"/>
    <property type="match status" value="1"/>
</dbReference>
<organism evidence="2 3">
    <name type="scientific">Bosea vaviloviae</name>
    <dbReference type="NCBI Taxonomy" id="1526658"/>
    <lineage>
        <taxon>Bacteria</taxon>
        <taxon>Pseudomonadati</taxon>
        <taxon>Pseudomonadota</taxon>
        <taxon>Alphaproteobacteria</taxon>
        <taxon>Hyphomicrobiales</taxon>
        <taxon>Boseaceae</taxon>
        <taxon>Bosea</taxon>
    </lineage>
</organism>